<dbReference type="InterPro" id="IPR013865">
    <property type="entry name" value="FAM32A"/>
</dbReference>
<evidence type="ECO:0000313" key="3">
    <source>
        <dbReference type="Proteomes" id="UP000887565"/>
    </source>
</evidence>
<feature type="region of interest" description="Disordered" evidence="2">
    <location>
        <begin position="18"/>
        <end position="47"/>
    </location>
</feature>
<name>A0A915HSB5_ROMCU</name>
<reference evidence="4" key="1">
    <citation type="submission" date="2022-11" db="UniProtKB">
        <authorList>
            <consortium name="WormBaseParasite"/>
        </authorList>
    </citation>
    <scope>IDENTIFICATION</scope>
</reference>
<sequence length="120" mass="13657">MNDVAVRGKLRLKKDAGVTKMKKKLKSHDPSLPCTRGISSNKVDDKNREGSIDAAAQLAEGPIIRKTAAELAFERRQRQLLTERVMKKAQSSHREKVENFNRYLDNLVEINDIPKVSWTK</sequence>
<proteinExistence type="inferred from homology"/>
<dbReference type="GO" id="GO:0005730">
    <property type="term" value="C:nucleolus"/>
    <property type="evidence" value="ECO:0007669"/>
    <property type="project" value="TreeGrafter"/>
</dbReference>
<accession>A0A915HSB5</accession>
<dbReference type="OMA" id="IASTTHK"/>
<comment type="similarity">
    <text evidence="1">Belongs to the FAM32 family.</text>
</comment>
<dbReference type="Proteomes" id="UP000887565">
    <property type="component" value="Unplaced"/>
</dbReference>
<evidence type="ECO:0000256" key="1">
    <source>
        <dbReference type="ARBA" id="ARBA00008948"/>
    </source>
</evidence>
<evidence type="ECO:0000256" key="2">
    <source>
        <dbReference type="SAM" id="MobiDB-lite"/>
    </source>
</evidence>
<dbReference type="PANTHER" id="PTHR13282">
    <property type="entry name" value="PROTEIN FAM32A"/>
    <property type="match status" value="1"/>
</dbReference>
<evidence type="ECO:0000313" key="4">
    <source>
        <dbReference type="WBParaSite" id="nRc.2.0.1.t04310-RA"/>
    </source>
</evidence>
<organism evidence="3 4">
    <name type="scientific">Romanomermis culicivorax</name>
    <name type="common">Nematode worm</name>
    <dbReference type="NCBI Taxonomy" id="13658"/>
    <lineage>
        <taxon>Eukaryota</taxon>
        <taxon>Metazoa</taxon>
        <taxon>Ecdysozoa</taxon>
        <taxon>Nematoda</taxon>
        <taxon>Enoplea</taxon>
        <taxon>Dorylaimia</taxon>
        <taxon>Mermithida</taxon>
        <taxon>Mermithoidea</taxon>
        <taxon>Mermithidae</taxon>
        <taxon>Romanomermis</taxon>
    </lineage>
</organism>
<protein>
    <submittedName>
        <fullName evidence="4">Protein FAM32A</fullName>
    </submittedName>
</protein>
<dbReference type="Pfam" id="PF08555">
    <property type="entry name" value="FAM32A"/>
    <property type="match status" value="1"/>
</dbReference>
<dbReference type="WBParaSite" id="nRc.2.0.1.t04310-RA">
    <property type="protein sequence ID" value="nRc.2.0.1.t04310-RA"/>
    <property type="gene ID" value="nRc.2.0.1.g04310"/>
</dbReference>
<dbReference type="PANTHER" id="PTHR13282:SF6">
    <property type="entry name" value="PROTEIN FAM32A"/>
    <property type="match status" value="1"/>
</dbReference>
<keyword evidence="3" id="KW-1185">Reference proteome</keyword>
<dbReference type="AlphaFoldDB" id="A0A915HSB5"/>